<proteinExistence type="predicted"/>
<evidence type="ECO:0000313" key="1">
    <source>
        <dbReference type="EMBL" id="GME72723.1"/>
    </source>
</evidence>
<name>A0ACB5SU67_AMBMO</name>
<sequence length="322" mass="34615">MIDGFIKTSLDVAARKPGRGFTIGHEGIIKVTEVGSSVKNFKVGDICIASCISACGVCHYCQKDYQSHCARSEGTVSCILGVQTDGMQAEYCRIPYADHSLYRCPEGVPLDTCLLLSDILPTSYELGVRGRVQEGDIVAIIGMGPIGLAALLSLKSFKPSQIIAIDMNESRLQLAKSLGATTVINSKSEPVKKIIEKLTTKDEIRPGVDLAVECVGLPVTFETCQDIIAPYGKVAVIGVHGRPVNLKLDKLWSKNINISTGLVSTNSINELKNKVVSGELDPSPLITHHFKLSNIEEAYAVFRRSSETGAIKVAITPDGVDI</sequence>
<keyword evidence="2" id="KW-1185">Reference proteome</keyword>
<protein>
    <submittedName>
        <fullName evidence="1">Unnamed protein product</fullName>
    </submittedName>
</protein>
<comment type="caution">
    <text evidence="1">The sequence shown here is derived from an EMBL/GenBank/DDBJ whole genome shotgun (WGS) entry which is preliminary data.</text>
</comment>
<accession>A0ACB5SU67</accession>
<evidence type="ECO:0000313" key="2">
    <source>
        <dbReference type="Proteomes" id="UP001165064"/>
    </source>
</evidence>
<organism evidence="1 2">
    <name type="scientific">Ambrosiozyma monospora</name>
    <name type="common">Yeast</name>
    <name type="synonym">Endomycopsis monosporus</name>
    <dbReference type="NCBI Taxonomy" id="43982"/>
    <lineage>
        <taxon>Eukaryota</taxon>
        <taxon>Fungi</taxon>
        <taxon>Dikarya</taxon>
        <taxon>Ascomycota</taxon>
        <taxon>Saccharomycotina</taxon>
        <taxon>Pichiomycetes</taxon>
        <taxon>Pichiales</taxon>
        <taxon>Pichiaceae</taxon>
        <taxon>Ambrosiozyma</taxon>
    </lineage>
</organism>
<dbReference type="EMBL" id="BSXS01000491">
    <property type="protein sequence ID" value="GME72723.1"/>
    <property type="molecule type" value="Genomic_DNA"/>
</dbReference>
<gene>
    <name evidence="1" type="ORF">Amon02_000110400</name>
</gene>
<reference evidence="1" key="1">
    <citation type="submission" date="2023-04" db="EMBL/GenBank/DDBJ databases">
        <title>Ambrosiozyma monospora NBRC 10751.</title>
        <authorList>
            <person name="Ichikawa N."/>
            <person name="Sato H."/>
            <person name="Tonouchi N."/>
        </authorList>
    </citation>
    <scope>NUCLEOTIDE SEQUENCE</scope>
    <source>
        <strain evidence="1">NBRC 10751</strain>
    </source>
</reference>
<dbReference type="Proteomes" id="UP001165064">
    <property type="component" value="Unassembled WGS sequence"/>
</dbReference>